<protein>
    <submittedName>
        <fullName evidence="1">Uncharacterized protein</fullName>
    </submittedName>
</protein>
<reference evidence="1" key="1">
    <citation type="submission" date="2020-02" db="EMBL/GenBank/DDBJ databases">
        <authorList>
            <person name="Chen W.-M."/>
        </authorList>
    </citation>
    <scope>NUCLEOTIDE SEQUENCE</scope>
    <source>
        <strain evidence="1">NBD-18</strain>
    </source>
</reference>
<organism evidence="1">
    <name type="scientific">Sheuella amnicola</name>
    <dbReference type="NCBI Taxonomy" id="2707330"/>
    <lineage>
        <taxon>Bacteria</taxon>
        <taxon>Pseudomonadati</taxon>
        <taxon>Pseudomonadota</taxon>
        <taxon>Betaproteobacteria</taxon>
        <taxon>Burkholderiales</taxon>
        <taxon>Alcaligenaceae</taxon>
        <taxon>Sheuella</taxon>
    </lineage>
</organism>
<dbReference type="EMBL" id="JAAGRN010000006">
    <property type="protein sequence ID" value="NDY83709.1"/>
    <property type="molecule type" value="Genomic_DNA"/>
</dbReference>
<evidence type="ECO:0000313" key="1">
    <source>
        <dbReference type="EMBL" id="NDY83709.1"/>
    </source>
</evidence>
<proteinExistence type="predicted"/>
<dbReference type="AlphaFoldDB" id="A0A6B2R2V3"/>
<name>A0A6B2R2V3_9BURK</name>
<dbReference type="RefSeq" id="WP_163655157.1">
    <property type="nucleotide sequence ID" value="NZ_JAAGRN010000006.1"/>
</dbReference>
<accession>A0A6B2R2V3</accession>
<gene>
    <name evidence="1" type="ORF">G3I67_10735</name>
</gene>
<comment type="caution">
    <text evidence="1">The sequence shown here is derived from an EMBL/GenBank/DDBJ whole genome shotgun (WGS) entry which is preliminary data.</text>
</comment>
<sequence length="200" mass="22227">MINTIAALNLNNATEIKVTMYSAISGALEIVYAKTIDLSALPTGSDWWSWFYSARTVPTQNIQTDLPSYGDGVIKFELLGGADLSVGVLLIGQERSFGLGVQLGARVGIQDYSRKETNDFGDTILVRRAFAKRANFNLLIEKSEVDAFQLFLTEIRATPCLWIGSTEYESTTLFGFYKNFEALISYPDYADFELEIEGLT</sequence>